<name>A0ABY2L9A4_9LEPT</name>
<organism evidence="3 4">
    <name type="scientific">Leptospira bouyouniensis</name>
    <dbReference type="NCBI Taxonomy" id="2484911"/>
    <lineage>
        <taxon>Bacteria</taxon>
        <taxon>Pseudomonadati</taxon>
        <taxon>Spirochaetota</taxon>
        <taxon>Spirochaetia</taxon>
        <taxon>Leptospirales</taxon>
        <taxon>Leptospiraceae</taxon>
        <taxon>Leptospira</taxon>
    </lineage>
</organism>
<keyword evidence="1" id="KW-0812">Transmembrane</keyword>
<feature type="domain" description="Peptidoglycan binding-like" evidence="2">
    <location>
        <begin position="16"/>
        <end position="65"/>
    </location>
</feature>
<protein>
    <submittedName>
        <fullName evidence="3">Peptidoglycan-binding protein</fullName>
    </submittedName>
</protein>
<reference evidence="4" key="1">
    <citation type="journal article" date="2019" name="PLoS Negl. Trop. Dis.">
        <title>Revisiting the worldwide diversity of Leptospira species in the environment.</title>
        <authorList>
            <person name="Vincent A.T."/>
            <person name="Schiettekatte O."/>
            <person name="Bourhy P."/>
            <person name="Veyrier F.J."/>
            <person name="Picardeau M."/>
        </authorList>
    </citation>
    <scope>NUCLEOTIDE SEQUENCE [LARGE SCALE GENOMIC DNA]</scope>
    <source>
        <strain evidence="4">201800295</strain>
    </source>
</reference>
<accession>A0ABY2L9A4</accession>
<comment type="caution">
    <text evidence="3">The sequence shown here is derived from an EMBL/GenBank/DDBJ whole genome shotgun (WGS) entry which is preliminary data.</text>
</comment>
<dbReference type="RefSeq" id="WP_135753499.1">
    <property type="nucleotide sequence ID" value="NZ_RQFD01000003.1"/>
</dbReference>
<evidence type="ECO:0000256" key="1">
    <source>
        <dbReference type="SAM" id="Phobius"/>
    </source>
</evidence>
<dbReference type="EMBL" id="RQFD01000003">
    <property type="protein sequence ID" value="TGK53236.1"/>
    <property type="molecule type" value="Genomic_DNA"/>
</dbReference>
<dbReference type="InterPro" id="IPR036366">
    <property type="entry name" value="PGBDSf"/>
</dbReference>
<gene>
    <name evidence="3" type="ORF">EHQ10_05705</name>
</gene>
<evidence type="ECO:0000259" key="2">
    <source>
        <dbReference type="Pfam" id="PF01471"/>
    </source>
</evidence>
<dbReference type="InterPro" id="IPR002477">
    <property type="entry name" value="Peptidoglycan-bd-like"/>
</dbReference>
<evidence type="ECO:0000313" key="3">
    <source>
        <dbReference type="EMBL" id="TGK53236.1"/>
    </source>
</evidence>
<evidence type="ECO:0000313" key="4">
    <source>
        <dbReference type="Proteomes" id="UP000297617"/>
    </source>
</evidence>
<dbReference type="Gene3D" id="1.10.101.10">
    <property type="entry name" value="PGBD-like superfamily/PGBD"/>
    <property type="match status" value="1"/>
</dbReference>
<dbReference type="InterPro" id="IPR036365">
    <property type="entry name" value="PGBD-like_sf"/>
</dbReference>
<dbReference type="Proteomes" id="UP000297617">
    <property type="component" value="Unassembled WGS sequence"/>
</dbReference>
<dbReference type="SUPFAM" id="SSF47090">
    <property type="entry name" value="PGBD-like"/>
    <property type="match status" value="1"/>
</dbReference>
<proteinExistence type="predicted"/>
<feature type="transmembrane region" description="Helical" evidence="1">
    <location>
        <begin position="136"/>
        <end position="154"/>
    </location>
</feature>
<dbReference type="Pfam" id="PF01471">
    <property type="entry name" value="PG_binding_1"/>
    <property type="match status" value="1"/>
</dbReference>
<keyword evidence="1" id="KW-0472">Membrane</keyword>
<keyword evidence="1" id="KW-1133">Transmembrane helix</keyword>
<sequence length="160" mass="17093">MSTKPLLTNGSRGTWVKLLQQSLNDILKIKLETDEKFGDETEKAVRALQRKGNLLDDGKVGPNTWGYIDANVSLAQKIKNAALTTFTSPTVTNPTPKPAPVPATVTIIPSKPSTPTTPDKTSQITVVPSQQKSDDGMIWLIGGGLVLAVAGSMGKKKGRR</sequence>
<keyword evidence="4" id="KW-1185">Reference proteome</keyword>